<keyword evidence="12 16" id="KW-0238">DNA-binding</keyword>
<dbReference type="SUPFAM" id="SSF47807">
    <property type="entry name" value="5' to 3' exonuclease, C-terminal subdomain"/>
    <property type="match status" value="1"/>
</dbReference>
<dbReference type="Pfam" id="PF01367">
    <property type="entry name" value="5_3_exonuc"/>
    <property type="match status" value="1"/>
</dbReference>
<evidence type="ECO:0000256" key="8">
    <source>
        <dbReference type="ARBA" id="ARBA00022763"/>
    </source>
</evidence>
<dbReference type="GO" id="GO:0008408">
    <property type="term" value="F:3'-5' exonuclease activity"/>
    <property type="evidence" value="ECO:0007669"/>
    <property type="project" value="UniProtKB-UniRule"/>
</dbReference>
<evidence type="ECO:0000256" key="9">
    <source>
        <dbReference type="ARBA" id="ARBA00022801"/>
    </source>
</evidence>
<comment type="caution">
    <text evidence="20">The sequence shown here is derived from an EMBL/GenBank/DDBJ whole genome shotgun (WGS) entry which is preliminary data.</text>
</comment>
<dbReference type="InterPro" id="IPR018320">
    <property type="entry name" value="DNA_polymerase_1"/>
</dbReference>
<dbReference type="GO" id="GO:0003677">
    <property type="term" value="F:DNA binding"/>
    <property type="evidence" value="ECO:0007669"/>
    <property type="project" value="UniProtKB-UniRule"/>
</dbReference>
<dbReference type="CDD" id="cd08637">
    <property type="entry name" value="DNA_pol_A_pol_I_C"/>
    <property type="match status" value="1"/>
</dbReference>
<dbReference type="PRINTS" id="PR00868">
    <property type="entry name" value="DNAPOLI"/>
</dbReference>
<dbReference type="NCBIfam" id="TIGR00593">
    <property type="entry name" value="pola"/>
    <property type="match status" value="1"/>
</dbReference>
<protein>
    <recommendedName>
        <fullName evidence="3 15">DNA polymerase I</fullName>
        <ecNumber evidence="2 15">2.7.7.7</ecNumber>
    </recommendedName>
</protein>
<comment type="catalytic activity">
    <reaction evidence="14 16">
        <text>DNA(n) + a 2'-deoxyribonucleoside 5'-triphosphate = DNA(n+1) + diphosphate</text>
        <dbReference type="Rhea" id="RHEA:22508"/>
        <dbReference type="Rhea" id="RHEA-COMP:17339"/>
        <dbReference type="Rhea" id="RHEA-COMP:17340"/>
        <dbReference type="ChEBI" id="CHEBI:33019"/>
        <dbReference type="ChEBI" id="CHEBI:61560"/>
        <dbReference type="ChEBI" id="CHEBI:173112"/>
        <dbReference type="EC" id="2.7.7.7"/>
    </reaction>
</comment>
<evidence type="ECO:0000256" key="2">
    <source>
        <dbReference type="ARBA" id="ARBA00012417"/>
    </source>
</evidence>
<dbReference type="Gene3D" id="3.30.420.10">
    <property type="entry name" value="Ribonuclease H-like superfamily/Ribonuclease H"/>
    <property type="match status" value="1"/>
</dbReference>
<dbReference type="EMBL" id="MFYX01000157">
    <property type="protein sequence ID" value="OGJ99893.1"/>
    <property type="molecule type" value="Genomic_DNA"/>
</dbReference>
<evidence type="ECO:0000256" key="4">
    <source>
        <dbReference type="ARBA" id="ARBA00022679"/>
    </source>
</evidence>
<dbReference type="CDD" id="cd09859">
    <property type="entry name" value="PIN_53EXO"/>
    <property type="match status" value="1"/>
</dbReference>
<keyword evidence="13 16" id="KW-0234">DNA repair</keyword>
<dbReference type="InterPro" id="IPR019760">
    <property type="entry name" value="DNA-dir_DNA_pol_A_CS"/>
</dbReference>
<dbReference type="InterPro" id="IPR002562">
    <property type="entry name" value="3'-5'_exonuclease_dom"/>
</dbReference>
<dbReference type="InterPro" id="IPR012337">
    <property type="entry name" value="RNaseH-like_sf"/>
</dbReference>
<dbReference type="CDD" id="cd06139">
    <property type="entry name" value="DNA_polA_I_Ecoli_like_exo"/>
    <property type="match status" value="1"/>
</dbReference>
<dbReference type="Proteomes" id="UP000179243">
    <property type="component" value="Unassembled WGS sequence"/>
</dbReference>
<gene>
    <name evidence="16" type="primary">polA</name>
    <name evidence="20" type="ORF">A2519_00095</name>
</gene>
<dbReference type="Gene3D" id="1.20.1060.10">
    <property type="entry name" value="Taq DNA Polymerase, Chain T, domain 4"/>
    <property type="match status" value="1"/>
</dbReference>
<sequence>MRSVHIIDGMGMAYRGHYALIRTPLINSRGQNTSALHVFLTALLKLARDEKTNGIVAVFDSDKNTFRHRLFPGYKAHRPPMPDDLRSQIPLILRLLKAMHVPVLQLPGVEADDIIGTIAVRAAAAGERAVIVSKDKDFAQLVSDNIIMMDPKMQGEKELFMESTDVKEKFGVEPGRMVDYLALVGDASDNIPGVAKVGPKTAVELLAAYGSLEGVYDNIEKISKKGLRQTLVDNRDNAFLSKQLVTIKTDVPIAADTFPYGPFDSQEYADLLRELEFNQFLKEAVASKGTASIAVHDYRTVIAMDPLEAFVQRARSLGSFALDTETDSLNMRTLNLTGISLSCAQGEALYVPLGHTAGPNAQIDGVRKMLAPLFADPVIVKAGHNLKFDMGVLQRHAMPVAGPLFDTMVAAYLLNPGTRQYSLDVCAFSVFSYSMQPITALIGEKKAGQIPFSEVPVDAATFYSCEDADFTYRLMAVYKEQLAAQGLDGLFKNIEMPLVSVLLAMEREGIAIDRAFLAELSVEYEKKLDALHREIIRSAGREFNINSPKQLAEILFNELKIAPLKKVKTGFSTDSEVLEQLAIEHELPRLIIEHREYSKLKSTYVDALPEKAGAQGIVHTSFNQSITATGRLSSSDPNIQNIPIRTETGRELRKAFIARSPDNVLISGDYSQIELRILAHVSSEETLIEAFRNNEDIHRKTAALVFSIFPDMVSDTQRSMAKAVNFGIIYGQSAFGLSRQLRISQKEAQEFIDNYFASYPRIRGYIDRTVAFAQEKGYVETLFGRRRNLPDINSANRQVRQFSERTAVNTTIQGSAADLIKIAMINVQTLIDSGALAAKLLLQVHDELVLEAREADAAQVITVVREQMEKAATLAIPLKVDIGAGKNWLEAH</sequence>
<evidence type="ECO:0000256" key="3">
    <source>
        <dbReference type="ARBA" id="ARBA00020311"/>
    </source>
</evidence>
<dbReference type="InterPro" id="IPR043502">
    <property type="entry name" value="DNA/RNA_pol_sf"/>
</dbReference>
<feature type="domain" description="5'-3' exonuclease" evidence="18">
    <location>
        <begin position="1"/>
        <end position="259"/>
    </location>
</feature>
<keyword evidence="8 16" id="KW-0227">DNA damage</keyword>
<dbReference type="PANTHER" id="PTHR10133">
    <property type="entry name" value="DNA POLYMERASE I"/>
    <property type="match status" value="1"/>
</dbReference>
<dbReference type="InterPro" id="IPR008918">
    <property type="entry name" value="HhH2"/>
</dbReference>
<evidence type="ECO:0000256" key="6">
    <source>
        <dbReference type="ARBA" id="ARBA00022705"/>
    </source>
</evidence>
<dbReference type="Pfam" id="PF02739">
    <property type="entry name" value="5_3_exonuc_N"/>
    <property type="match status" value="1"/>
</dbReference>
<comment type="similarity">
    <text evidence="1 16">Belongs to the DNA polymerase type-A family.</text>
</comment>
<dbReference type="GO" id="GO:0008409">
    <property type="term" value="F:5'-3' exonuclease activity"/>
    <property type="evidence" value="ECO:0007669"/>
    <property type="project" value="UniProtKB-UniRule"/>
</dbReference>
<evidence type="ECO:0000256" key="13">
    <source>
        <dbReference type="ARBA" id="ARBA00023204"/>
    </source>
</evidence>
<dbReference type="SUPFAM" id="SSF88723">
    <property type="entry name" value="PIN domain-like"/>
    <property type="match status" value="1"/>
</dbReference>
<dbReference type="PROSITE" id="PS00447">
    <property type="entry name" value="DNA_POLYMERASE_A"/>
    <property type="match status" value="1"/>
</dbReference>
<dbReference type="Pfam" id="PF00476">
    <property type="entry name" value="DNA_pol_A"/>
    <property type="match status" value="1"/>
</dbReference>
<dbReference type="InterPro" id="IPR001098">
    <property type="entry name" value="DNA-dir_DNA_pol_A_palm_dom"/>
</dbReference>
<dbReference type="FunFam" id="1.10.150.20:FF:000002">
    <property type="entry name" value="DNA polymerase I"/>
    <property type="match status" value="1"/>
</dbReference>
<dbReference type="SUPFAM" id="SSF56672">
    <property type="entry name" value="DNA/RNA polymerases"/>
    <property type="match status" value="1"/>
</dbReference>
<keyword evidence="11 16" id="KW-0239">DNA-directed DNA polymerase</keyword>
<evidence type="ECO:0000259" key="17">
    <source>
        <dbReference type="SMART" id="SM00474"/>
    </source>
</evidence>
<evidence type="ECO:0000256" key="11">
    <source>
        <dbReference type="ARBA" id="ARBA00022932"/>
    </source>
</evidence>
<proteinExistence type="inferred from homology"/>
<keyword evidence="7" id="KW-0540">Nuclease</keyword>
<dbReference type="InterPro" id="IPR020046">
    <property type="entry name" value="5-3_exonucl_a-hlix_arch_N"/>
</dbReference>
<dbReference type="GO" id="GO:0003887">
    <property type="term" value="F:DNA-directed DNA polymerase activity"/>
    <property type="evidence" value="ECO:0007669"/>
    <property type="project" value="UniProtKB-UniRule"/>
</dbReference>
<dbReference type="GO" id="GO:0006302">
    <property type="term" value="P:double-strand break repair"/>
    <property type="evidence" value="ECO:0007669"/>
    <property type="project" value="TreeGrafter"/>
</dbReference>
<evidence type="ECO:0000256" key="12">
    <source>
        <dbReference type="ARBA" id="ARBA00023125"/>
    </source>
</evidence>
<dbReference type="Gene3D" id="1.10.150.20">
    <property type="entry name" value="5' to 3' exonuclease, C-terminal subdomain"/>
    <property type="match status" value="2"/>
</dbReference>
<keyword evidence="9 16" id="KW-0378">Hydrolase</keyword>
<dbReference type="SMART" id="SM00475">
    <property type="entry name" value="53EXOc"/>
    <property type="match status" value="1"/>
</dbReference>
<keyword evidence="4 16" id="KW-0808">Transferase</keyword>
<dbReference type="SMART" id="SM00474">
    <property type="entry name" value="35EXOc"/>
    <property type="match status" value="1"/>
</dbReference>
<evidence type="ECO:0000256" key="15">
    <source>
        <dbReference type="NCBIfam" id="TIGR00593"/>
    </source>
</evidence>
<dbReference type="NCBIfam" id="NF004397">
    <property type="entry name" value="PRK05755.1"/>
    <property type="match status" value="1"/>
</dbReference>
<dbReference type="InterPro" id="IPR036279">
    <property type="entry name" value="5-3_exonuclease_C_sf"/>
</dbReference>
<reference evidence="20 21" key="1">
    <citation type="journal article" date="2016" name="Nat. Commun.">
        <title>Thousands of microbial genomes shed light on interconnected biogeochemical processes in an aquifer system.</title>
        <authorList>
            <person name="Anantharaman K."/>
            <person name="Brown C.T."/>
            <person name="Hug L.A."/>
            <person name="Sharon I."/>
            <person name="Castelle C.J."/>
            <person name="Probst A.J."/>
            <person name="Thomas B.C."/>
            <person name="Singh A."/>
            <person name="Wilkins M.J."/>
            <person name="Karaoz U."/>
            <person name="Brodie E.L."/>
            <person name="Williams K.H."/>
            <person name="Hubbard S.S."/>
            <person name="Banfield J.F."/>
        </authorList>
    </citation>
    <scope>NUCLEOTIDE SEQUENCE [LARGE SCALE GENOMIC DNA]</scope>
</reference>
<dbReference type="InterPro" id="IPR020045">
    <property type="entry name" value="DNA_polI_H3TH"/>
</dbReference>
<evidence type="ECO:0000256" key="14">
    <source>
        <dbReference type="ARBA" id="ARBA00049244"/>
    </source>
</evidence>
<dbReference type="SMART" id="SM00482">
    <property type="entry name" value="POLAc"/>
    <property type="match status" value="1"/>
</dbReference>
<dbReference type="Pfam" id="PF01612">
    <property type="entry name" value="DNA_pol_A_exo1"/>
    <property type="match status" value="1"/>
</dbReference>
<keyword evidence="6 16" id="KW-0235">DNA replication</keyword>
<dbReference type="PANTHER" id="PTHR10133:SF27">
    <property type="entry name" value="DNA POLYMERASE NU"/>
    <property type="match status" value="1"/>
</dbReference>
<evidence type="ECO:0000313" key="21">
    <source>
        <dbReference type="Proteomes" id="UP000179243"/>
    </source>
</evidence>
<evidence type="ECO:0000256" key="5">
    <source>
        <dbReference type="ARBA" id="ARBA00022695"/>
    </source>
</evidence>
<keyword evidence="10 16" id="KW-0269">Exonuclease</keyword>
<feature type="domain" description="3'-5' exonuclease" evidence="17">
    <location>
        <begin position="298"/>
        <end position="483"/>
    </location>
</feature>
<evidence type="ECO:0000313" key="20">
    <source>
        <dbReference type="EMBL" id="OGJ99893.1"/>
    </source>
</evidence>
<comment type="function">
    <text evidence="16">In addition to polymerase activity, this DNA polymerase exhibits 3'-5' and 5'-3' exonuclease activity.</text>
</comment>
<evidence type="ECO:0000256" key="1">
    <source>
        <dbReference type="ARBA" id="ARBA00007705"/>
    </source>
</evidence>
<dbReference type="FunFam" id="1.10.150.20:FF:000003">
    <property type="entry name" value="DNA polymerase I"/>
    <property type="match status" value="1"/>
</dbReference>
<dbReference type="SMART" id="SM00279">
    <property type="entry name" value="HhH2"/>
    <property type="match status" value="1"/>
</dbReference>
<dbReference type="InterPro" id="IPR002421">
    <property type="entry name" value="5-3_exonuclease"/>
</dbReference>
<feature type="domain" description="DNA-directed DNA polymerase family A palm" evidence="19">
    <location>
        <begin position="649"/>
        <end position="856"/>
    </location>
</feature>
<evidence type="ECO:0000256" key="7">
    <source>
        <dbReference type="ARBA" id="ARBA00022722"/>
    </source>
</evidence>
<keyword evidence="5 16" id="KW-0548">Nucleotidyltransferase</keyword>
<dbReference type="InterPro" id="IPR029060">
    <property type="entry name" value="PIN-like_dom_sf"/>
</dbReference>
<dbReference type="CDD" id="cd09898">
    <property type="entry name" value="H3TH_53EXO"/>
    <property type="match status" value="1"/>
</dbReference>
<dbReference type="Gene3D" id="3.40.50.1010">
    <property type="entry name" value="5'-nuclease"/>
    <property type="match status" value="1"/>
</dbReference>
<accession>A0A1F7EZS4</accession>
<evidence type="ECO:0000259" key="19">
    <source>
        <dbReference type="SMART" id="SM00482"/>
    </source>
</evidence>
<evidence type="ECO:0000259" key="18">
    <source>
        <dbReference type="SMART" id="SM00475"/>
    </source>
</evidence>
<dbReference type="GO" id="GO:0006261">
    <property type="term" value="P:DNA-templated DNA replication"/>
    <property type="evidence" value="ECO:0007669"/>
    <property type="project" value="UniProtKB-UniRule"/>
</dbReference>
<dbReference type="EC" id="2.7.7.7" evidence="2 15"/>
<dbReference type="InterPro" id="IPR002298">
    <property type="entry name" value="DNA_polymerase_A"/>
</dbReference>
<dbReference type="FunFam" id="1.20.1060.10:FF:000001">
    <property type="entry name" value="DNA polymerase I"/>
    <property type="match status" value="1"/>
</dbReference>
<dbReference type="Gene3D" id="3.30.70.370">
    <property type="match status" value="1"/>
</dbReference>
<dbReference type="AlphaFoldDB" id="A0A1F7EZS4"/>
<organism evidence="20 21">
    <name type="scientific">Candidatus Raymondbacteria bacterium RIFOXYD12_FULL_49_13</name>
    <dbReference type="NCBI Taxonomy" id="1817890"/>
    <lineage>
        <taxon>Bacteria</taxon>
        <taxon>Raymondiibacteriota</taxon>
    </lineage>
</organism>
<dbReference type="InterPro" id="IPR036397">
    <property type="entry name" value="RNaseH_sf"/>
</dbReference>
<evidence type="ECO:0000256" key="16">
    <source>
        <dbReference type="RuleBase" id="RU004460"/>
    </source>
</evidence>
<evidence type="ECO:0000256" key="10">
    <source>
        <dbReference type="ARBA" id="ARBA00022839"/>
    </source>
</evidence>
<dbReference type="SUPFAM" id="SSF53098">
    <property type="entry name" value="Ribonuclease H-like"/>
    <property type="match status" value="1"/>
</dbReference>
<name>A0A1F7EZS4_UNCRA</name>